<gene>
    <name evidence="7" type="ORF">BTN92_08365</name>
    <name evidence="6" type="ORF">EMU01_18130</name>
</gene>
<name>A0A1L8UWB4_ENTMU</name>
<sequence>MKHFLKIVPIPICGLILGLTSLGNLLKDYHLTHLGNFVGAIGMLLMLLIIGKLILLFEHTKQHLYDPIVASVSPTFTMSLMVICTYFVSFKSIAPIVKLIWLAAVIFQIILVLYFNYHHVVKADLSIEAIFPSWFIVYVGFGVITVTAGNFSPILGKIFFWLSLACYVVLLPIIIHRIFFVKNMAQPTLPLIAILAAPGSLCLTGYLKNFEDPNLALVMTLFLVSQVLYFIVLAMLPRLLLLDFYPSFAAFTFPLVISATAISTATAYFHQLGFATGILDGLKVIECLIACGMIAYVLGHYAIYLIKEHSQHKHHLSKGLIE</sequence>
<feature type="transmembrane region" description="Helical" evidence="5">
    <location>
        <begin position="158"/>
        <end position="179"/>
    </location>
</feature>
<evidence type="ECO:0000256" key="3">
    <source>
        <dbReference type="ARBA" id="ARBA00022989"/>
    </source>
</evidence>
<evidence type="ECO:0000313" key="8">
    <source>
        <dbReference type="Proteomes" id="UP000189299"/>
    </source>
</evidence>
<dbReference type="RefSeq" id="WP_019723785.1">
    <property type="nucleotide sequence ID" value="NZ_BJWA01000012.1"/>
</dbReference>
<evidence type="ECO:0000313" key="7">
    <source>
        <dbReference type="EMBL" id="ONN43073.1"/>
    </source>
</evidence>
<dbReference type="CDD" id="cd09325">
    <property type="entry name" value="TDT_C4-dicarb_trans"/>
    <property type="match status" value="1"/>
</dbReference>
<dbReference type="Gene3D" id="1.50.10.150">
    <property type="entry name" value="Voltage-dependent anion channel"/>
    <property type="match status" value="1"/>
</dbReference>
<evidence type="ECO:0000313" key="6">
    <source>
        <dbReference type="EMBL" id="GEL80669.1"/>
    </source>
</evidence>
<organism evidence="7 8">
    <name type="scientific">Enterococcus mundtii</name>
    <dbReference type="NCBI Taxonomy" id="53346"/>
    <lineage>
        <taxon>Bacteria</taxon>
        <taxon>Bacillati</taxon>
        <taxon>Bacillota</taxon>
        <taxon>Bacilli</taxon>
        <taxon>Lactobacillales</taxon>
        <taxon>Enterococcaceae</taxon>
        <taxon>Enterococcus</taxon>
    </lineage>
</organism>
<dbReference type="AlphaFoldDB" id="A0A1L8UWB4"/>
<dbReference type="InterPro" id="IPR052951">
    <property type="entry name" value="Tellurite_res_ion_channel"/>
</dbReference>
<dbReference type="GO" id="GO:0046583">
    <property type="term" value="F:monoatomic cation efflux transmembrane transporter activity"/>
    <property type="evidence" value="ECO:0007669"/>
    <property type="project" value="TreeGrafter"/>
</dbReference>
<comment type="caution">
    <text evidence="7">The sequence shown here is derived from an EMBL/GenBank/DDBJ whole genome shotgun (WGS) entry which is preliminary data.</text>
</comment>
<feature type="transmembrane region" description="Helical" evidence="5">
    <location>
        <begin position="37"/>
        <end position="57"/>
    </location>
</feature>
<feature type="transmembrane region" description="Helical" evidence="5">
    <location>
        <begin position="129"/>
        <end position="152"/>
    </location>
</feature>
<dbReference type="GO" id="GO:0005886">
    <property type="term" value="C:plasma membrane"/>
    <property type="evidence" value="ECO:0007669"/>
    <property type="project" value="TreeGrafter"/>
</dbReference>
<dbReference type="Proteomes" id="UP000189299">
    <property type="component" value="Unassembled WGS sequence"/>
</dbReference>
<evidence type="ECO:0000256" key="4">
    <source>
        <dbReference type="ARBA" id="ARBA00023136"/>
    </source>
</evidence>
<dbReference type="PANTHER" id="PTHR37955:SF1">
    <property type="entry name" value="DEP DOMAIN-CONTAINING PROTEIN"/>
    <property type="match status" value="1"/>
</dbReference>
<keyword evidence="4 5" id="KW-0472">Membrane</keyword>
<dbReference type="EMBL" id="BJWA01000012">
    <property type="protein sequence ID" value="GEL80669.1"/>
    <property type="molecule type" value="Genomic_DNA"/>
</dbReference>
<dbReference type="OrthoDB" id="309023at2"/>
<keyword evidence="3 5" id="KW-1133">Transmembrane helix</keyword>
<dbReference type="PANTHER" id="PTHR37955">
    <property type="entry name" value="TELLURITE RESISTANCE PROTEIN TEHA"/>
    <property type="match status" value="1"/>
</dbReference>
<evidence type="ECO:0000256" key="1">
    <source>
        <dbReference type="ARBA" id="ARBA00004141"/>
    </source>
</evidence>
<evidence type="ECO:0000256" key="5">
    <source>
        <dbReference type="SAM" id="Phobius"/>
    </source>
</evidence>
<feature type="transmembrane region" description="Helical" evidence="5">
    <location>
        <begin position="7"/>
        <end position="25"/>
    </location>
</feature>
<evidence type="ECO:0000313" key="9">
    <source>
        <dbReference type="Proteomes" id="UP000321175"/>
    </source>
</evidence>
<proteinExistence type="predicted"/>
<protein>
    <submittedName>
        <fullName evidence="7">C4-dicarboxylate ABC transporter</fullName>
    </submittedName>
</protein>
<feature type="transmembrane region" description="Helical" evidence="5">
    <location>
        <begin position="191"/>
        <end position="209"/>
    </location>
</feature>
<reference evidence="7 8" key="1">
    <citation type="submission" date="2016-12" db="EMBL/GenBank/DDBJ databases">
        <authorList>
            <person name="Song W.-J."/>
            <person name="Kurnit D.M."/>
        </authorList>
    </citation>
    <scope>NUCLEOTIDE SEQUENCE [LARGE SCALE GENOMIC DNA]</scope>
    <source>
        <strain evidence="7 8">CGB1038-1_S1</strain>
    </source>
</reference>
<dbReference type="STRING" id="53346.A5802_002053"/>
<feature type="transmembrane region" description="Helical" evidence="5">
    <location>
        <begin position="281"/>
        <end position="306"/>
    </location>
</feature>
<accession>A0A1L8UWB4</accession>
<evidence type="ECO:0000256" key="2">
    <source>
        <dbReference type="ARBA" id="ARBA00022692"/>
    </source>
</evidence>
<keyword evidence="9" id="KW-1185">Reference proteome</keyword>
<comment type="subcellular location">
    <subcellularLocation>
        <location evidence="1">Membrane</location>
        <topology evidence="1">Multi-pass membrane protein</topology>
    </subcellularLocation>
</comment>
<dbReference type="InterPro" id="IPR038665">
    <property type="entry name" value="Voltage-dep_anion_channel_sf"/>
</dbReference>
<feature type="transmembrane region" description="Helical" evidence="5">
    <location>
        <begin position="248"/>
        <end position="269"/>
    </location>
</feature>
<dbReference type="InterPro" id="IPR004695">
    <property type="entry name" value="SLAC1/Mae1/Ssu1/TehA"/>
</dbReference>
<dbReference type="EMBL" id="MSTR01000007">
    <property type="protein sequence ID" value="ONN43073.1"/>
    <property type="molecule type" value="Genomic_DNA"/>
</dbReference>
<feature type="transmembrane region" description="Helical" evidence="5">
    <location>
        <begin position="215"/>
        <end position="236"/>
    </location>
</feature>
<dbReference type="GeneID" id="61000264"/>
<feature type="transmembrane region" description="Helical" evidence="5">
    <location>
        <begin position="96"/>
        <end position="117"/>
    </location>
</feature>
<keyword evidence="2 5" id="KW-0812">Transmembrane</keyword>
<feature type="transmembrane region" description="Helical" evidence="5">
    <location>
        <begin position="69"/>
        <end position="90"/>
    </location>
</feature>
<dbReference type="Pfam" id="PF03595">
    <property type="entry name" value="SLAC1"/>
    <property type="match status" value="1"/>
</dbReference>
<dbReference type="Proteomes" id="UP000321175">
    <property type="component" value="Unassembled WGS sequence"/>
</dbReference>
<reference evidence="6 9" key="2">
    <citation type="submission" date="2019-07" db="EMBL/GenBank/DDBJ databases">
        <title>Whole genome shotgun sequence of Enterococcus mundtii NBRC 100490.</title>
        <authorList>
            <person name="Hosoyama A."/>
            <person name="Uohara A."/>
            <person name="Ohji S."/>
            <person name="Ichikawa N."/>
        </authorList>
    </citation>
    <scope>NUCLEOTIDE SEQUENCE [LARGE SCALE GENOMIC DNA]</scope>
    <source>
        <strain evidence="6 9">NBRC 100490</strain>
    </source>
</reference>